<dbReference type="AlphaFoldDB" id="A0A6M0H6S9"/>
<dbReference type="SMART" id="SM00382">
    <property type="entry name" value="AAA"/>
    <property type="match status" value="1"/>
</dbReference>
<keyword evidence="2" id="KW-0813">Transport</keyword>
<protein>
    <submittedName>
        <fullName evidence="6">ABC transporter ATP-binding protein</fullName>
    </submittedName>
</protein>
<dbReference type="GO" id="GO:0098796">
    <property type="term" value="C:membrane protein complex"/>
    <property type="evidence" value="ECO:0007669"/>
    <property type="project" value="UniProtKB-ARBA"/>
</dbReference>
<dbReference type="Proteomes" id="UP000481872">
    <property type="component" value="Unassembled WGS sequence"/>
</dbReference>
<dbReference type="PANTHER" id="PTHR42798:SF7">
    <property type="entry name" value="ALPHA-D-RIBOSE 1-METHYLPHOSPHONATE 5-TRIPHOSPHATE SYNTHASE SUBUNIT PHNL"/>
    <property type="match status" value="1"/>
</dbReference>
<dbReference type="Pfam" id="PF00005">
    <property type="entry name" value="ABC_tran"/>
    <property type="match status" value="1"/>
</dbReference>
<evidence type="ECO:0000256" key="2">
    <source>
        <dbReference type="ARBA" id="ARBA00022448"/>
    </source>
</evidence>
<dbReference type="CDD" id="cd03255">
    <property type="entry name" value="ABC_MJ0796_LolCDE_FtsE"/>
    <property type="match status" value="1"/>
</dbReference>
<keyword evidence="3" id="KW-0547">Nucleotide-binding</keyword>
<feature type="domain" description="ABC transporter" evidence="5">
    <location>
        <begin position="4"/>
        <end position="240"/>
    </location>
</feature>
<keyword evidence="7" id="KW-1185">Reference proteome</keyword>
<reference evidence="6 7" key="1">
    <citation type="submission" date="2020-02" db="EMBL/GenBank/DDBJ databases">
        <title>Genome assembly of a novel Clostridium senegalense strain.</title>
        <authorList>
            <person name="Gupta T.B."/>
            <person name="Jauregui R."/>
            <person name="Maclean P."/>
            <person name="Nawarathana A."/>
            <person name="Brightwell G."/>
        </authorList>
    </citation>
    <scope>NUCLEOTIDE SEQUENCE [LARGE SCALE GENOMIC DNA]</scope>
    <source>
        <strain evidence="6 7">AGRFS4</strain>
    </source>
</reference>
<dbReference type="PROSITE" id="PS50893">
    <property type="entry name" value="ABC_TRANSPORTER_2"/>
    <property type="match status" value="1"/>
</dbReference>
<dbReference type="InterPro" id="IPR017871">
    <property type="entry name" value="ABC_transporter-like_CS"/>
</dbReference>
<gene>
    <name evidence="6" type="ORF">G3M99_14525</name>
</gene>
<dbReference type="Gene3D" id="3.40.50.300">
    <property type="entry name" value="P-loop containing nucleotide triphosphate hydrolases"/>
    <property type="match status" value="1"/>
</dbReference>
<dbReference type="SUPFAM" id="SSF52540">
    <property type="entry name" value="P-loop containing nucleoside triphosphate hydrolases"/>
    <property type="match status" value="1"/>
</dbReference>
<dbReference type="PANTHER" id="PTHR42798">
    <property type="entry name" value="LIPOPROTEIN-RELEASING SYSTEM ATP-BINDING PROTEIN LOLD"/>
    <property type="match status" value="1"/>
</dbReference>
<dbReference type="GO" id="GO:0022857">
    <property type="term" value="F:transmembrane transporter activity"/>
    <property type="evidence" value="ECO:0007669"/>
    <property type="project" value="UniProtKB-ARBA"/>
</dbReference>
<comment type="similarity">
    <text evidence="1">Belongs to the ABC transporter superfamily.</text>
</comment>
<dbReference type="RefSeq" id="WP_061994706.1">
    <property type="nucleotide sequence ID" value="NZ_JAAGPU010000031.1"/>
</dbReference>
<comment type="caution">
    <text evidence="6">The sequence shown here is derived from an EMBL/GenBank/DDBJ whole genome shotgun (WGS) entry which is preliminary data.</text>
</comment>
<dbReference type="PROSITE" id="PS00211">
    <property type="entry name" value="ABC_TRANSPORTER_1"/>
    <property type="match status" value="1"/>
</dbReference>
<dbReference type="InterPro" id="IPR003439">
    <property type="entry name" value="ABC_transporter-like_ATP-bd"/>
</dbReference>
<organism evidence="6 7">
    <name type="scientific">Clostridium senegalense</name>
    <dbReference type="NCBI Taxonomy" id="1465809"/>
    <lineage>
        <taxon>Bacteria</taxon>
        <taxon>Bacillati</taxon>
        <taxon>Bacillota</taxon>
        <taxon>Clostridia</taxon>
        <taxon>Eubacteriales</taxon>
        <taxon>Clostridiaceae</taxon>
        <taxon>Clostridium</taxon>
    </lineage>
</organism>
<proteinExistence type="inferred from homology"/>
<evidence type="ECO:0000259" key="5">
    <source>
        <dbReference type="PROSITE" id="PS50893"/>
    </source>
</evidence>
<accession>A0A6M0H6S9</accession>
<name>A0A6M0H6S9_9CLOT</name>
<dbReference type="EMBL" id="JAAGPU010000031">
    <property type="protein sequence ID" value="NEU06048.1"/>
    <property type="molecule type" value="Genomic_DNA"/>
</dbReference>
<dbReference type="GO" id="GO:0005524">
    <property type="term" value="F:ATP binding"/>
    <property type="evidence" value="ECO:0007669"/>
    <property type="project" value="UniProtKB-KW"/>
</dbReference>
<dbReference type="GO" id="GO:0016887">
    <property type="term" value="F:ATP hydrolysis activity"/>
    <property type="evidence" value="ECO:0007669"/>
    <property type="project" value="InterPro"/>
</dbReference>
<evidence type="ECO:0000313" key="7">
    <source>
        <dbReference type="Proteomes" id="UP000481872"/>
    </source>
</evidence>
<dbReference type="InterPro" id="IPR027417">
    <property type="entry name" value="P-loop_NTPase"/>
</dbReference>
<dbReference type="InterPro" id="IPR017911">
    <property type="entry name" value="MacB-like_ATP-bd"/>
</dbReference>
<evidence type="ECO:0000313" key="6">
    <source>
        <dbReference type="EMBL" id="NEU06048.1"/>
    </source>
</evidence>
<evidence type="ECO:0000256" key="4">
    <source>
        <dbReference type="ARBA" id="ARBA00022840"/>
    </source>
</evidence>
<keyword evidence="4 6" id="KW-0067">ATP-binding</keyword>
<evidence type="ECO:0000256" key="3">
    <source>
        <dbReference type="ARBA" id="ARBA00022741"/>
    </source>
</evidence>
<dbReference type="FunFam" id="3.40.50.300:FF:000032">
    <property type="entry name" value="Export ABC transporter ATP-binding protein"/>
    <property type="match status" value="1"/>
</dbReference>
<sequence length="249" mass="28680">MNLIELEGVYKIYKKGEFAIKNLNFNLENNEFIAVMGPSGSGKSTFLNICYGMTKPSAGKVKIYNKNISNFSEEEITIFRRNNLGCIFQDFRLLDYLNVKDNIILPLTFLNKKNGEMKSKLKFLSEFLNIKDILHKNIFEISGGEKQKVAIARALITEPKVLFADEPTGSLDFKSSDDVMKLMKKIQTQMNTTIFMVTHDPYIASFSNRVIFLRDGEIYNEIYKGENNKQFYREILDVLSFLGGNDYEF</sequence>
<evidence type="ECO:0000256" key="1">
    <source>
        <dbReference type="ARBA" id="ARBA00005417"/>
    </source>
</evidence>
<dbReference type="InterPro" id="IPR003593">
    <property type="entry name" value="AAA+_ATPase"/>
</dbReference>